<evidence type="ECO:0000313" key="5">
    <source>
        <dbReference type="EnsemblPlants" id="Zm00001eb368930_P001"/>
    </source>
</evidence>
<feature type="region of interest" description="Disordered" evidence="1">
    <location>
        <begin position="68"/>
        <end position="202"/>
    </location>
</feature>
<name>C4IZN2_MAIZE</name>
<feature type="region of interest" description="Disordered" evidence="1">
    <location>
        <begin position="249"/>
        <end position="338"/>
    </location>
</feature>
<dbReference type="GeneID" id="100384715"/>
<accession>C4IZN2</accession>
<dbReference type="InterPro" id="IPR021480">
    <property type="entry name" value="Zinc_ribbon_12"/>
</dbReference>
<dbReference type="EnsemblPlants" id="Zm00001eb368930_T001">
    <property type="protein sequence ID" value="Zm00001eb368930_P001"/>
    <property type="gene ID" value="Zm00001eb368930"/>
</dbReference>
<feature type="compositionally biased region" description="Low complexity" evidence="1">
    <location>
        <begin position="91"/>
        <end position="104"/>
    </location>
</feature>
<evidence type="ECO:0000313" key="4">
    <source>
        <dbReference type="EMBL" id="AQK99695.1"/>
    </source>
</evidence>
<dbReference type="HOGENOM" id="CLU_043085_1_0_1"/>
<organism evidence="3">
    <name type="scientific">Zea mays</name>
    <name type="common">Maize</name>
    <dbReference type="NCBI Taxonomy" id="4577"/>
    <lineage>
        <taxon>Eukaryota</taxon>
        <taxon>Viridiplantae</taxon>
        <taxon>Streptophyta</taxon>
        <taxon>Embryophyta</taxon>
        <taxon>Tracheophyta</taxon>
        <taxon>Spermatophyta</taxon>
        <taxon>Magnoliopsida</taxon>
        <taxon>Liliopsida</taxon>
        <taxon>Poales</taxon>
        <taxon>Poaceae</taxon>
        <taxon>PACMAD clade</taxon>
        <taxon>Panicoideae</taxon>
        <taxon>Andropogonodae</taxon>
        <taxon>Andropogoneae</taxon>
        <taxon>Tripsacinae</taxon>
        <taxon>Zea</taxon>
    </lineage>
</organism>
<dbReference type="ExpressionAtlas" id="C4IZN2">
    <property type="expression patterns" value="baseline and differential"/>
</dbReference>
<dbReference type="AlphaFoldDB" id="C4IZN2"/>
<feature type="compositionally biased region" description="Low complexity" evidence="1">
    <location>
        <begin position="313"/>
        <end position="324"/>
    </location>
</feature>
<dbReference type="EMBL" id="BT084029">
    <property type="protein sequence ID" value="ACR34382.1"/>
    <property type="molecule type" value="mRNA"/>
</dbReference>
<sequence length="455" mass="48827">MQAEDVRSRFGRCPYCRAMIYQDLSAVIFYCTRCRTPIRGRNPQPADETEYALAQLEILSADTASVFSDVDAEPPNPRSAWAVEDDDGEQSRSATATRRSSASSPSYREGEFGSVRAGPTSSGSALNSGLNRDHRSEAARSASPLHSRVTQLRPSSRRTRRSSSGDVDVRSDAGSNTESYSAATDTSYTRRSSPLSSQELQAPTALSAAAGFESADLTRTPLGDPAFQKDLLQALDNLRKLIAVVDHPPRSVDVDDGHLQGATPRLSASCNNGSSGGKRTTTRRSSRLMLRLESQSQLTRALPAERPRRRDANTSTSSSSSASSSRRRGGARARAPQCRPVLGGTPFVVCGECSEILQLPPALPAGRVCRLQCGGCGEAFEMTLPAVGSTGLPKKIFSAPQPAVSGGEDAEEYPLARSNLSLSLSREQPRPTMEPLHRVLGYSSVSSVLRSLRYS</sequence>
<dbReference type="OMA" id="CGGCEEM"/>
<feature type="compositionally biased region" description="Basic and acidic residues" evidence="1">
    <location>
        <begin position="249"/>
        <end position="258"/>
    </location>
</feature>
<reference evidence="5" key="4">
    <citation type="submission" date="2019-07" db="EMBL/GenBank/DDBJ databases">
        <authorList>
            <person name="Seetharam A."/>
            <person name="Woodhouse M."/>
            <person name="Cannon E."/>
        </authorList>
    </citation>
    <scope>NUCLEOTIDE SEQUENCE [LARGE SCALE GENOMIC DNA]</scope>
    <source>
        <strain evidence="5">cv. B73</strain>
    </source>
</reference>
<dbReference type="KEGG" id="zma:100384715"/>
<feature type="compositionally biased region" description="Polar residues" evidence="1">
    <location>
        <begin position="173"/>
        <end position="201"/>
    </location>
</feature>
<reference evidence="5" key="5">
    <citation type="submission" date="2021-05" db="UniProtKB">
        <authorList>
            <consortium name="EnsemblPlants"/>
        </authorList>
    </citation>
    <scope>IDENTIFICATION</scope>
    <source>
        <strain evidence="5">cv. B73</strain>
    </source>
</reference>
<keyword evidence="6" id="KW-1185">Reference proteome</keyword>
<dbReference type="PaxDb" id="4577-AC218972.3_FGP002"/>
<evidence type="ECO:0000313" key="6">
    <source>
        <dbReference type="Proteomes" id="UP000007305"/>
    </source>
</evidence>
<dbReference type="Proteomes" id="UP000007305">
    <property type="component" value="Chromosome 8"/>
</dbReference>
<dbReference type="RefSeq" id="NP_001170658.1">
    <property type="nucleotide sequence ID" value="NM_001177187.1"/>
</dbReference>
<reference evidence="4" key="3">
    <citation type="submission" date="2015-12" db="EMBL/GenBank/DDBJ databases">
        <title>Update maize B73 reference genome by single molecule sequencing technologies.</title>
        <authorList>
            <consortium name="Maize Genome Sequencing Project"/>
            <person name="Ware D."/>
        </authorList>
    </citation>
    <scope>NUCLEOTIDE SEQUENCE</scope>
    <source>
        <tissue evidence="4">Seedling</tissue>
    </source>
</reference>
<evidence type="ECO:0000259" key="2">
    <source>
        <dbReference type="Pfam" id="PF11331"/>
    </source>
</evidence>
<dbReference type="Pfam" id="PF11331">
    <property type="entry name" value="Zn_ribbon_12"/>
    <property type="match status" value="1"/>
</dbReference>
<reference evidence="3" key="1">
    <citation type="journal article" date="2009" name="PLoS Genet.">
        <title>Sequencing, mapping, and analysis of 27,455 maize full-length cDNAs.</title>
        <authorList>
            <person name="Soderlund C."/>
            <person name="Descour A."/>
            <person name="Kudrna D."/>
            <person name="Bomhoff M."/>
            <person name="Boyd L."/>
            <person name="Currie J."/>
            <person name="Angelova A."/>
            <person name="Collura K."/>
            <person name="Wissotski M."/>
            <person name="Ashley E."/>
            <person name="Morrow D."/>
            <person name="Fernandes J."/>
            <person name="Walbot V."/>
            <person name="Yu Y."/>
        </authorList>
    </citation>
    <scope>NUCLEOTIDE SEQUENCE</scope>
    <source>
        <strain evidence="3">B73</strain>
    </source>
</reference>
<dbReference type="GO" id="GO:1900150">
    <property type="term" value="P:regulation of defense response to fungus"/>
    <property type="evidence" value="ECO:0007669"/>
    <property type="project" value="InterPro"/>
</dbReference>
<feature type="domain" description="Probable zinc-ribbon" evidence="2">
    <location>
        <begin position="342"/>
        <end position="384"/>
    </location>
</feature>
<dbReference type="PANTHER" id="PTHR31105">
    <property type="entry name" value="EXTRA-LARGE G-PROTEIN-LIKE"/>
    <property type="match status" value="1"/>
</dbReference>
<dbReference type="EMBL" id="CM000784">
    <property type="protein sequence ID" value="AQK99695.1"/>
    <property type="molecule type" value="Genomic_DNA"/>
</dbReference>
<evidence type="ECO:0000313" key="3">
    <source>
        <dbReference type="EMBL" id="ACR34382.1"/>
    </source>
</evidence>
<dbReference type="InterPro" id="IPR040244">
    <property type="entry name" value="EDR4-like"/>
</dbReference>
<evidence type="ECO:0000256" key="1">
    <source>
        <dbReference type="SAM" id="MobiDB-lite"/>
    </source>
</evidence>
<dbReference type="Gramene" id="Zm00001eb368930_T001">
    <property type="protein sequence ID" value="Zm00001eb368930_P001"/>
    <property type="gene ID" value="Zm00001eb368930"/>
</dbReference>
<feature type="compositionally biased region" description="Basic and acidic residues" evidence="1">
    <location>
        <begin position="303"/>
        <end position="312"/>
    </location>
</feature>
<dbReference type="PANTHER" id="PTHR31105:SF54">
    <property type="entry name" value="ZINC-RIBBON DOMAIN-CONTAINING PROTEIN-RELATED"/>
    <property type="match status" value="1"/>
</dbReference>
<dbReference type="eggNOG" id="ENOG502R5GA">
    <property type="taxonomic scope" value="Eukaryota"/>
</dbReference>
<proteinExistence type="evidence at transcript level"/>
<reference evidence="6" key="2">
    <citation type="journal article" date="2009" name="Science">
        <title>The B73 maize genome: complexity, diversity, and dynamics.</title>
        <authorList>
            <person name="Schnable P.S."/>
            <person name="Ware D."/>
            <person name="Fulton R.S."/>
            <person name="Stein J.C."/>
            <person name="Wei F."/>
            <person name="Pasternak S."/>
            <person name="Liang C."/>
            <person name="Zhang J."/>
            <person name="Fulton L."/>
            <person name="Graves T.A."/>
            <person name="Minx P."/>
            <person name="Reily A.D."/>
            <person name="Courtney L."/>
            <person name="Kruchowski S.S."/>
            <person name="Tomlinson C."/>
            <person name="Strong C."/>
            <person name="Delehaunty K."/>
            <person name="Fronick C."/>
            <person name="Courtney B."/>
            <person name="Rock S.M."/>
            <person name="Belter E."/>
            <person name="Du F."/>
            <person name="Kim K."/>
            <person name="Abbott R.M."/>
            <person name="Cotton M."/>
            <person name="Levy A."/>
            <person name="Marchetto P."/>
            <person name="Ochoa K."/>
            <person name="Jackson S.M."/>
            <person name="Gillam B."/>
            <person name="Chen W."/>
            <person name="Yan L."/>
            <person name="Higginbotham J."/>
            <person name="Cardenas M."/>
            <person name="Waligorski J."/>
            <person name="Applebaum E."/>
            <person name="Phelps L."/>
            <person name="Falcone J."/>
            <person name="Kanchi K."/>
            <person name="Thane T."/>
            <person name="Scimone A."/>
            <person name="Thane N."/>
            <person name="Henke J."/>
            <person name="Wang T."/>
            <person name="Ruppert J."/>
            <person name="Shah N."/>
            <person name="Rotter K."/>
            <person name="Hodges J."/>
            <person name="Ingenthron E."/>
            <person name="Cordes M."/>
            <person name="Kohlberg S."/>
            <person name="Sgro J."/>
            <person name="Delgado B."/>
            <person name="Mead K."/>
            <person name="Chinwalla A."/>
            <person name="Leonard S."/>
            <person name="Crouse K."/>
            <person name="Collura K."/>
            <person name="Kudrna D."/>
            <person name="Currie J."/>
            <person name="He R."/>
            <person name="Angelova A."/>
            <person name="Rajasekar S."/>
            <person name="Mueller T."/>
            <person name="Lomeli R."/>
            <person name="Scara G."/>
            <person name="Ko A."/>
            <person name="Delaney K."/>
            <person name="Wissotski M."/>
            <person name="Lopez G."/>
            <person name="Campos D."/>
            <person name="Braidotti M."/>
            <person name="Ashley E."/>
            <person name="Golser W."/>
            <person name="Kim H."/>
            <person name="Lee S."/>
            <person name="Lin J."/>
            <person name="Dujmic Z."/>
            <person name="Kim W."/>
            <person name="Talag J."/>
            <person name="Zuccolo A."/>
            <person name="Fan C."/>
            <person name="Sebastian A."/>
            <person name="Kramer M."/>
            <person name="Spiegel L."/>
            <person name="Nascimento L."/>
            <person name="Zutavern T."/>
            <person name="Miller B."/>
            <person name="Ambroise C."/>
            <person name="Muller S."/>
            <person name="Spooner W."/>
            <person name="Narechania A."/>
            <person name="Ren L."/>
            <person name="Wei S."/>
            <person name="Kumari S."/>
            <person name="Faga B."/>
            <person name="Levy M.J."/>
            <person name="McMahan L."/>
            <person name="Van Buren P."/>
            <person name="Vaughn M.W."/>
            <person name="Ying K."/>
            <person name="Yeh C.-T."/>
            <person name="Emrich S.J."/>
            <person name="Jia Y."/>
            <person name="Kalyanaraman A."/>
            <person name="Hsia A.-P."/>
            <person name="Barbazuk W.B."/>
            <person name="Baucom R.S."/>
            <person name="Brutnell T.P."/>
            <person name="Carpita N.C."/>
            <person name="Chaparro C."/>
            <person name="Chia J.-M."/>
            <person name="Deragon J.-M."/>
            <person name="Estill J.C."/>
            <person name="Fu Y."/>
            <person name="Jeddeloh J.A."/>
            <person name="Han Y."/>
            <person name="Lee H."/>
            <person name="Li P."/>
            <person name="Lisch D.R."/>
            <person name="Liu S."/>
            <person name="Liu Z."/>
            <person name="Nagel D.H."/>
            <person name="McCann M.C."/>
            <person name="SanMiguel P."/>
            <person name="Myers A.M."/>
            <person name="Nettleton D."/>
            <person name="Nguyen J."/>
            <person name="Penning B.W."/>
            <person name="Ponnala L."/>
            <person name="Schneider K.L."/>
            <person name="Schwartz D.C."/>
            <person name="Sharma A."/>
            <person name="Soderlund C."/>
            <person name="Springer N.M."/>
            <person name="Sun Q."/>
            <person name="Wang H."/>
            <person name="Waterman M."/>
            <person name="Westerman R."/>
            <person name="Wolfgruber T.K."/>
            <person name="Yang L."/>
            <person name="Yu Y."/>
            <person name="Zhang L."/>
            <person name="Zhou S."/>
            <person name="Zhu Q."/>
            <person name="Bennetzen J.L."/>
            <person name="Dawe R.K."/>
            <person name="Jiang J."/>
            <person name="Jiang N."/>
            <person name="Presting G.G."/>
            <person name="Wessler S.R."/>
            <person name="Aluru S."/>
            <person name="Martienssen R.A."/>
            <person name="Clifton S.W."/>
            <person name="McCombie W.R."/>
            <person name="Wing R.A."/>
            <person name="Wilson R.K."/>
        </authorList>
    </citation>
    <scope>NUCLEOTIDE SEQUENCE [LARGE SCALE GENOMIC DNA]</scope>
    <source>
        <strain evidence="6">cv. B73</strain>
    </source>
</reference>
<dbReference type="OrthoDB" id="1930285at2759"/>
<feature type="compositionally biased region" description="Polar residues" evidence="1">
    <location>
        <begin position="119"/>
        <end position="130"/>
    </location>
</feature>
<protein>
    <recommendedName>
        <fullName evidence="2">Probable zinc-ribbon domain-containing protein</fullName>
    </recommendedName>
</protein>
<gene>
    <name evidence="5" type="primary">LOC100384715</name>
    <name evidence="4" type="ORF">ZEAMMB73_Zm00001d012512</name>
</gene>